<dbReference type="Pfam" id="PF02962">
    <property type="entry name" value="CHMI"/>
    <property type="match status" value="1"/>
</dbReference>
<keyword evidence="2" id="KW-1185">Reference proteome</keyword>
<dbReference type="InterPro" id="IPR014347">
    <property type="entry name" value="Tautomerase/MIF_sf"/>
</dbReference>
<dbReference type="RefSeq" id="WP_306039396.1">
    <property type="nucleotide sequence ID" value="NZ_CP132303.1"/>
</dbReference>
<keyword evidence="1" id="KW-0614">Plasmid</keyword>
<dbReference type="AlphaFoldDB" id="A0AA50CRA8"/>
<sequence length="122" mass="13341">MPHVVIEYSRGAGERVPIEALTTAVHRCIRDGGVVKPKAVRTFAREATFSCVADEHPQNHFIQIIIRMAPGRSLETKQQLVRATLQAARVVAAPALSEGRLGLRVDLYESDPALAVQESTLD</sequence>
<gene>
    <name evidence="1" type="ORF">Q9313_18085</name>
</gene>
<accession>A0AA50CRA8</accession>
<protein>
    <submittedName>
        <fullName evidence="1">5-carboxymethyl-2-hydroxymuconate Delta-isomerase</fullName>
    </submittedName>
</protein>
<dbReference type="InterPro" id="IPR004220">
    <property type="entry name" value="5-COMe_2-OHmuconate_Isoase"/>
</dbReference>
<dbReference type="Proteomes" id="UP001234585">
    <property type="component" value="Plasmid unnamed1"/>
</dbReference>
<geneLocation type="plasmid" evidence="1 2">
    <name>unnamed1</name>
</geneLocation>
<name>A0AA50CRA8_9HYPH</name>
<evidence type="ECO:0000313" key="2">
    <source>
        <dbReference type="Proteomes" id="UP001234585"/>
    </source>
</evidence>
<evidence type="ECO:0000313" key="1">
    <source>
        <dbReference type="EMBL" id="WLR99996.1"/>
    </source>
</evidence>
<dbReference type="PANTHER" id="PTHR37950:SF1">
    <property type="entry name" value="4-HYDROXYPHENYLACETATE CATABOLISM PROTEIN"/>
    <property type="match status" value="1"/>
</dbReference>
<dbReference type="GO" id="GO:0008704">
    <property type="term" value="F:5-carboxymethyl-2-hydroxymuconate delta-isomerase activity"/>
    <property type="evidence" value="ECO:0007669"/>
    <property type="project" value="InterPro"/>
</dbReference>
<reference evidence="1 2" key="1">
    <citation type="submission" date="2023-08" db="EMBL/GenBank/DDBJ databases">
        <title>Pathogen: clinical or host-associated sample.</title>
        <authorList>
            <person name="Hergert J."/>
            <person name="Casey R."/>
            <person name="Wagner J."/>
            <person name="Young E.L."/>
            <person name="Oakeson K.F."/>
        </authorList>
    </citation>
    <scope>NUCLEOTIDE SEQUENCE [LARGE SCALE GENOMIC DNA]</scope>
    <source>
        <strain evidence="1 2">1760953</strain>
        <plasmid evidence="1 2">unnamed1</plasmid>
    </source>
</reference>
<organism evidence="1 2">
    <name type="scientific">Shinella sumterensis</name>
    <dbReference type="NCBI Taxonomy" id="1967501"/>
    <lineage>
        <taxon>Bacteria</taxon>
        <taxon>Pseudomonadati</taxon>
        <taxon>Pseudomonadota</taxon>
        <taxon>Alphaproteobacteria</taxon>
        <taxon>Hyphomicrobiales</taxon>
        <taxon>Rhizobiaceae</taxon>
        <taxon>Shinella</taxon>
    </lineage>
</organism>
<dbReference type="Gene3D" id="3.30.429.10">
    <property type="entry name" value="Macrophage Migration Inhibitory Factor"/>
    <property type="match status" value="1"/>
</dbReference>
<dbReference type="CDD" id="cd00580">
    <property type="entry name" value="CHMI"/>
    <property type="match status" value="1"/>
</dbReference>
<dbReference type="SUPFAM" id="SSF55331">
    <property type="entry name" value="Tautomerase/MIF"/>
    <property type="match status" value="1"/>
</dbReference>
<proteinExistence type="predicted"/>
<dbReference type="EMBL" id="CP132303">
    <property type="protein sequence ID" value="WLR99996.1"/>
    <property type="molecule type" value="Genomic_DNA"/>
</dbReference>
<dbReference type="PANTHER" id="PTHR37950">
    <property type="entry name" value="4-HYDROXYPHENYLACETATE CATABOLISM PROTEIN"/>
    <property type="match status" value="1"/>
</dbReference>